<comment type="caution">
    <text evidence="2">The sequence shown here is derived from an EMBL/GenBank/DDBJ whole genome shotgun (WGS) entry which is preliminary data.</text>
</comment>
<feature type="compositionally biased region" description="Polar residues" evidence="1">
    <location>
        <begin position="56"/>
        <end position="66"/>
    </location>
</feature>
<feature type="region of interest" description="Disordered" evidence="1">
    <location>
        <begin position="1"/>
        <end position="66"/>
    </location>
</feature>
<gene>
    <name evidence="2" type="ORF">RAJCM14343_3111</name>
</gene>
<dbReference type="Proteomes" id="UP000325466">
    <property type="component" value="Unassembled WGS sequence"/>
</dbReference>
<evidence type="ECO:0000313" key="3">
    <source>
        <dbReference type="Proteomes" id="UP000325466"/>
    </source>
</evidence>
<protein>
    <submittedName>
        <fullName evidence="2">Uncharacterized protein</fullName>
    </submittedName>
</protein>
<dbReference type="EMBL" id="BLAH01000086">
    <property type="protein sequence ID" value="GES37852.1"/>
    <property type="molecule type" value="Genomic_DNA"/>
</dbReference>
<accession>A0ABQ0YMR0</accession>
<organism evidence="2 3">
    <name type="scientific">Rhodococcus aetherivorans</name>
    <dbReference type="NCBI Taxonomy" id="191292"/>
    <lineage>
        <taxon>Bacteria</taxon>
        <taxon>Bacillati</taxon>
        <taxon>Actinomycetota</taxon>
        <taxon>Actinomycetes</taxon>
        <taxon>Mycobacteriales</taxon>
        <taxon>Nocardiaceae</taxon>
        <taxon>Rhodococcus</taxon>
    </lineage>
</organism>
<evidence type="ECO:0000313" key="2">
    <source>
        <dbReference type="EMBL" id="GES37852.1"/>
    </source>
</evidence>
<evidence type="ECO:0000256" key="1">
    <source>
        <dbReference type="SAM" id="MobiDB-lite"/>
    </source>
</evidence>
<sequence length="66" mass="6947">MVPRPLDDSTLTRAAGSSLGKPCRSAPNSRGARGDHRGRPERLSRRIGSGPAQHVVSPSGTARSTR</sequence>
<proteinExistence type="predicted"/>
<keyword evidence="3" id="KW-1185">Reference proteome</keyword>
<name>A0ABQ0YMR0_9NOCA</name>
<feature type="compositionally biased region" description="Basic and acidic residues" evidence="1">
    <location>
        <begin position="32"/>
        <end position="44"/>
    </location>
</feature>
<reference evidence="2 3" key="1">
    <citation type="journal article" date="2018" name="Biodegradation">
        <title>1,4-Dioxane degradation characteristics of Rhodococcus aetherivorans JCM 14343.</title>
        <authorList>
            <person name="Inoue D."/>
            <person name="Tsunoda T."/>
            <person name="Yamamoto N."/>
            <person name="Ike M."/>
            <person name="Sei K."/>
        </authorList>
    </citation>
    <scope>NUCLEOTIDE SEQUENCE [LARGE SCALE GENOMIC DNA]</scope>
    <source>
        <strain evidence="2 3">JCM 14343</strain>
    </source>
</reference>